<dbReference type="EMBL" id="JABBWD010000054">
    <property type="protein sequence ID" value="KAG1772193.1"/>
    <property type="molecule type" value="Genomic_DNA"/>
</dbReference>
<evidence type="ECO:0000313" key="2">
    <source>
        <dbReference type="Proteomes" id="UP000714275"/>
    </source>
</evidence>
<dbReference type="Proteomes" id="UP000714275">
    <property type="component" value="Unassembled WGS sequence"/>
</dbReference>
<comment type="caution">
    <text evidence="1">The sequence shown here is derived from an EMBL/GenBank/DDBJ whole genome shotgun (WGS) entry which is preliminary data.</text>
</comment>
<gene>
    <name evidence="1" type="ORF">EV702DRAFT_1201582</name>
</gene>
<proteinExistence type="predicted"/>
<dbReference type="AlphaFoldDB" id="A0A9P6ZM81"/>
<keyword evidence="2" id="KW-1185">Reference proteome</keyword>
<protein>
    <submittedName>
        <fullName evidence="1">Uncharacterized protein</fullName>
    </submittedName>
</protein>
<accession>A0A9P6ZM81</accession>
<reference evidence="1" key="1">
    <citation type="journal article" date="2020" name="New Phytol.">
        <title>Comparative genomics reveals dynamic genome evolution in host specialist ectomycorrhizal fungi.</title>
        <authorList>
            <person name="Lofgren L.A."/>
            <person name="Nguyen N.H."/>
            <person name="Vilgalys R."/>
            <person name="Ruytinx J."/>
            <person name="Liao H.L."/>
            <person name="Branco S."/>
            <person name="Kuo A."/>
            <person name="LaButti K."/>
            <person name="Lipzen A."/>
            <person name="Andreopoulos W."/>
            <person name="Pangilinan J."/>
            <person name="Riley R."/>
            <person name="Hundley H."/>
            <person name="Na H."/>
            <person name="Barry K."/>
            <person name="Grigoriev I.V."/>
            <person name="Stajich J.E."/>
            <person name="Kennedy P.G."/>
        </authorList>
    </citation>
    <scope>NUCLEOTIDE SEQUENCE</scope>
    <source>
        <strain evidence="1">DOB743</strain>
    </source>
</reference>
<sequence>MDLYPRYLELTNFAYQFIESQGIGIHIVMAAKTALEIGAPIRGILAFMSTSTDKAGRSIPAPGHSALSVARELPSKYPSLVSVSITVPDRSPPGLREMDALEAGGGDVGKEYFSSSENSTLTL</sequence>
<dbReference type="OrthoDB" id="4251012at2759"/>
<name>A0A9P6ZM81_9AGAM</name>
<evidence type="ECO:0000313" key="1">
    <source>
        <dbReference type="EMBL" id="KAG1772193.1"/>
    </source>
</evidence>
<organism evidence="1 2">
    <name type="scientific">Suillus placidus</name>
    <dbReference type="NCBI Taxonomy" id="48579"/>
    <lineage>
        <taxon>Eukaryota</taxon>
        <taxon>Fungi</taxon>
        <taxon>Dikarya</taxon>
        <taxon>Basidiomycota</taxon>
        <taxon>Agaricomycotina</taxon>
        <taxon>Agaricomycetes</taxon>
        <taxon>Agaricomycetidae</taxon>
        <taxon>Boletales</taxon>
        <taxon>Suillineae</taxon>
        <taxon>Suillaceae</taxon>
        <taxon>Suillus</taxon>
    </lineage>
</organism>